<reference evidence="1 2" key="1">
    <citation type="journal article" date="2017" name="Front. Microbiol.">
        <title>Genome Sequence of Desulfurella amilsii Strain TR1 and Comparative Genomics of Desulfurellaceae Family.</title>
        <authorList>
            <person name="Florentino A.P."/>
            <person name="Stams A.J."/>
            <person name="Sanchez-Andrea I."/>
        </authorList>
    </citation>
    <scope>NUCLEOTIDE SEQUENCE [LARGE SCALE GENOMIC DNA]</scope>
    <source>
        <strain evidence="1 2">TR1</strain>
    </source>
</reference>
<dbReference type="AlphaFoldDB" id="A0A1X4XVR0"/>
<dbReference type="Proteomes" id="UP000194141">
    <property type="component" value="Unassembled WGS sequence"/>
</dbReference>
<dbReference type="STRING" id="1562698.DESAMIL20_1186"/>
<keyword evidence="2" id="KW-1185">Reference proteome</keyword>
<organism evidence="1 2">
    <name type="scientific">Desulfurella amilsii</name>
    <dbReference type="NCBI Taxonomy" id="1562698"/>
    <lineage>
        <taxon>Bacteria</taxon>
        <taxon>Pseudomonadati</taxon>
        <taxon>Campylobacterota</taxon>
        <taxon>Desulfurellia</taxon>
        <taxon>Desulfurellales</taxon>
        <taxon>Desulfurellaceae</taxon>
        <taxon>Desulfurella</taxon>
    </lineage>
</organism>
<proteinExistence type="predicted"/>
<gene>
    <name evidence="1" type="ORF">DESAMIL20_1186</name>
</gene>
<dbReference type="InterPro" id="IPR023214">
    <property type="entry name" value="HAD_sf"/>
</dbReference>
<sequence>MAVFIDIGNTLWNFGAPLYVKLYSKGYNILPSRLWDCYFTKGFVPDDEFYNAINEVHEEQNNYKPYAYVKEFLKNLKDMGYTIIATSNKSHELYFSTYKWLEKNNIIFDDLILSDDKRKLFNKNTEFVVDDSPIVLEHALKLGIPATGLLFNWNKYLMDKITLHKTLKHCSQFIKTNFAPKNWRLPTRESENSYLINTR</sequence>
<evidence type="ECO:0000313" key="1">
    <source>
        <dbReference type="EMBL" id="OSS41633.1"/>
    </source>
</evidence>
<evidence type="ECO:0000313" key="2">
    <source>
        <dbReference type="Proteomes" id="UP000194141"/>
    </source>
</evidence>
<dbReference type="InterPro" id="IPR036412">
    <property type="entry name" value="HAD-like_sf"/>
</dbReference>
<protein>
    <submittedName>
        <fullName evidence="1">Uncharacterized protein</fullName>
    </submittedName>
</protein>
<dbReference type="OrthoDB" id="7592866at2"/>
<dbReference type="Gene3D" id="3.40.50.1000">
    <property type="entry name" value="HAD superfamily/HAD-like"/>
    <property type="match status" value="1"/>
</dbReference>
<dbReference type="RefSeq" id="WP_086033874.1">
    <property type="nucleotide sequence ID" value="NZ_MDSU01000018.1"/>
</dbReference>
<accession>A0A1X4XVR0</accession>
<dbReference type="SUPFAM" id="SSF56784">
    <property type="entry name" value="HAD-like"/>
    <property type="match status" value="1"/>
</dbReference>
<dbReference type="EMBL" id="MDSU01000018">
    <property type="protein sequence ID" value="OSS41633.1"/>
    <property type="molecule type" value="Genomic_DNA"/>
</dbReference>
<comment type="caution">
    <text evidence="1">The sequence shown here is derived from an EMBL/GenBank/DDBJ whole genome shotgun (WGS) entry which is preliminary data.</text>
</comment>
<name>A0A1X4XVR0_9BACT</name>